<keyword evidence="4" id="KW-1185">Reference proteome</keyword>
<evidence type="ECO:0000313" key="4">
    <source>
        <dbReference type="Proteomes" id="UP001144673"/>
    </source>
</evidence>
<feature type="transmembrane region" description="Helical" evidence="2">
    <location>
        <begin position="194"/>
        <end position="216"/>
    </location>
</feature>
<dbReference type="EMBL" id="JAJHUN010000005">
    <property type="protein sequence ID" value="KAJ4159538.1"/>
    <property type="molecule type" value="Genomic_DNA"/>
</dbReference>
<dbReference type="AlphaFoldDB" id="A0A9W8UN67"/>
<organism evidence="3 4">
    <name type="scientific">Akanthomyces muscarius</name>
    <name type="common">Entomopathogenic fungus</name>
    <name type="synonym">Lecanicillium muscarium</name>
    <dbReference type="NCBI Taxonomy" id="2231603"/>
    <lineage>
        <taxon>Eukaryota</taxon>
        <taxon>Fungi</taxon>
        <taxon>Dikarya</taxon>
        <taxon>Ascomycota</taxon>
        <taxon>Pezizomycotina</taxon>
        <taxon>Sordariomycetes</taxon>
        <taxon>Hypocreomycetidae</taxon>
        <taxon>Hypocreales</taxon>
        <taxon>Cordycipitaceae</taxon>
        <taxon>Akanthomyces</taxon>
    </lineage>
</organism>
<comment type="caution">
    <text evidence="3">The sequence shown here is derived from an EMBL/GenBank/DDBJ whole genome shotgun (WGS) entry which is preliminary data.</text>
</comment>
<gene>
    <name evidence="3" type="ORF">LMH87_008436</name>
</gene>
<evidence type="ECO:0000256" key="2">
    <source>
        <dbReference type="SAM" id="Phobius"/>
    </source>
</evidence>
<keyword evidence="2" id="KW-0812">Transmembrane</keyword>
<dbReference type="Proteomes" id="UP001144673">
    <property type="component" value="Unassembled WGS sequence"/>
</dbReference>
<keyword evidence="2" id="KW-0472">Membrane</keyword>
<accession>A0A9W8UN67</accession>
<feature type="region of interest" description="Disordered" evidence="1">
    <location>
        <begin position="1"/>
        <end position="23"/>
    </location>
</feature>
<protein>
    <recommendedName>
        <fullName evidence="5">Transmembrane protein</fullName>
    </recommendedName>
</protein>
<keyword evidence="2" id="KW-1133">Transmembrane helix</keyword>
<proteinExistence type="predicted"/>
<sequence length="234" mass="24432">MDVGFNKHPASPRNVSFSRDPPGRARAQRKKLSFKSVVQDESGSTLGTADIMLIVRCFLLAIALACPLASAVPTASVLAENQILKMLKDLGQDVQRYSAVIKTNAVAQNALSPEDGNSDSINATRDALNGIIASILETTKSLESTVAENGSTFLKSPTTAFDVGVALRNMVVELGSMSTTVSGISTAPGSFEDILHVVFSALLALVNVVGGLLVGIPGIEPLLRAIAALVSLFP</sequence>
<evidence type="ECO:0000313" key="3">
    <source>
        <dbReference type="EMBL" id="KAJ4159538.1"/>
    </source>
</evidence>
<name>A0A9W8UN67_AKAMU</name>
<feature type="transmembrane region" description="Helical" evidence="2">
    <location>
        <begin position="53"/>
        <end position="78"/>
    </location>
</feature>
<dbReference type="RefSeq" id="XP_056057537.1">
    <property type="nucleotide sequence ID" value="XM_056198368.1"/>
</dbReference>
<evidence type="ECO:0000256" key="1">
    <source>
        <dbReference type="SAM" id="MobiDB-lite"/>
    </source>
</evidence>
<dbReference type="GeneID" id="80895595"/>
<dbReference type="KEGG" id="amus:LMH87_008436"/>
<reference evidence="3" key="1">
    <citation type="journal article" date="2023" name="Access Microbiol">
        <title>De-novo genome assembly for Akanthomyces muscarius, a biocontrol agent of insect agricultural pests.</title>
        <authorList>
            <person name="Erdos Z."/>
            <person name="Studholme D.J."/>
            <person name="Raymond B."/>
            <person name="Sharma M."/>
        </authorList>
    </citation>
    <scope>NUCLEOTIDE SEQUENCE</scope>
    <source>
        <strain evidence="3">Ve6</strain>
    </source>
</reference>
<evidence type="ECO:0008006" key="5">
    <source>
        <dbReference type="Google" id="ProtNLM"/>
    </source>
</evidence>